<dbReference type="Proteomes" id="UP000472372">
    <property type="component" value="Chromosome 6"/>
</dbReference>
<organism evidence="3 4">
    <name type="scientific">Pyrenophora teres f. teres</name>
    <dbReference type="NCBI Taxonomy" id="97479"/>
    <lineage>
        <taxon>Eukaryota</taxon>
        <taxon>Fungi</taxon>
        <taxon>Dikarya</taxon>
        <taxon>Ascomycota</taxon>
        <taxon>Pezizomycotina</taxon>
        <taxon>Dothideomycetes</taxon>
        <taxon>Pleosporomycetidae</taxon>
        <taxon>Pleosporales</taxon>
        <taxon>Pleosporineae</taxon>
        <taxon>Pleosporaceae</taxon>
        <taxon>Pyrenophora</taxon>
    </lineage>
</organism>
<dbReference type="GO" id="GO:0000723">
    <property type="term" value="P:telomere maintenance"/>
    <property type="evidence" value="ECO:0007669"/>
    <property type="project" value="InterPro"/>
</dbReference>
<name>A0A6S6W5B7_9PLEO</name>
<dbReference type="EMBL" id="HG992982">
    <property type="protein sequence ID" value="CAE7185801.1"/>
    <property type="molecule type" value="Genomic_DNA"/>
</dbReference>
<feature type="domain" description="Telomeric single stranded DNA binding POT1/Cdc13" evidence="2">
    <location>
        <begin position="1279"/>
        <end position="1435"/>
    </location>
</feature>
<dbReference type="Gene3D" id="2.40.50.140">
    <property type="entry name" value="Nucleic acid-binding proteins"/>
    <property type="match status" value="1"/>
</dbReference>
<feature type="compositionally biased region" description="Polar residues" evidence="1">
    <location>
        <begin position="767"/>
        <end position="776"/>
    </location>
</feature>
<dbReference type="GO" id="GO:0003677">
    <property type="term" value="F:DNA binding"/>
    <property type="evidence" value="ECO:0007669"/>
    <property type="project" value="InterPro"/>
</dbReference>
<feature type="compositionally biased region" description="Basic and acidic residues" evidence="1">
    <location>
        <begin position="729"/>
        <end position="743"/>
    </location>
</feature>
<dbReference type="GO" id="GO:0000781">
    <property type="term" value="C:chromosome, telomeric region"/>
    <property type="evidence" value="ECO:0007669"/>
    <property type="project" value="InterPro"/>
</dbReference>
<feature type="compositionally biased region" description="Polar residues" evidence="1">
    <location>
        <begin position="1074"/>
        <end position="1091"/>
    </location>
</feature>
<dbReference type="InterPro" id="IPR011564">
    <property type="entry name" value="Telomer_end-bd_POT1/Cdc13"/>
</dbReference>
<feature type="region of interest" description="Disordered" evidence="1">
    <location>
        <begin position="658"/>
        <end position="743"/>
    </location>
</feature>
<evidence type="ECO:0000256" key="1">
    <source>
        <dbReference type="SAM" id="MobiDB-lite"/>
    </source>
</evidence>
<dbReference type="CDD" id="cd04497">
    <property type="entry name" value="hPOT1_OB1_like"/>
    <property type="match status" value="1"/>
</dbReference>
<gene>
    <name evidence="3" type="ORF">PTTW11_06865</name>
</gene>
<feature type="region of interest" description="Disordered" evidence="1">
    <location>
        <begin position="1239"/>
        <end position="1271"/>
    </location>
</feature>
<feature type="compositionally biased region" description="Polar residues" evidence="1">
    <location>
        <begin position="991"/>
        <end position="1010"/>
    </location>
</feature>
<evidence type="ECO:0000313" key="3">
    <source>
        <dbReference type="EMBL" id="CAE7185801.1"/>
    </source>
</evidence>
<feature type="region of interest" description="Disordered" evidence="1">
    <location>
        <begin position="1444"/>
        <end position="1464"/>
    </location>
</feature>
<sequence length="1464" mass="159650">MDQLHIPELNPELPGIETKHFRAKVTLIWPYSSSARQFALLLVEPDLRLRRKNGQVRARFSGSSAKAIATTGVGIGDEVVLSLQGAQFVQEGVVSTPGKSIDWELSYTHTVVAQVYRNGTATANLELVDVTPTPAPASPIRRVSSGAPGPVLQFESPAFLKRARLSNGPFFEAPYDPLAEDDDEEHDKKRRRKSFKNWKAWTYSARTPSPEKEDMTLDEELDSFLASPSRPAQLPRTPVSPSKFEVLSVAAGPIDTEEEQREPEKSTGNAVVTVDGQKGEETTAPPEAASRRTQDEAVRDADYFELYAGPDENMSSDAQYAFGGDTEVDTEVNTEEEGPTQDEPEGASMSTTDEDTERDESQLERTECILADIEWAADENRTGDDTEDLTVENTDFEMVEVHQSSVAALGPIPSSGAPRIVMPPPTLPNLQINVPTPMAAGPLTPIGKEPASPTLKPLAESTLPLPSPFPGGSDVNALSYFDHTIASEQPAQAEAQVEEEEDLPSEASYIGETSFFSSIGSSRASIFHPNHESAFTPVRFTFGIDGASLSRPVSRGPMQLSSPEPEAQPELSTSAPATIPETIADIAHAEESPVVIERAPSVHTTEDHAELAAATESQTTVVETVELGVIELSVDSEDEGDASDSKVDLVVSEQILQQSVTEQAGEDSDEADIAQSANEVADGTQEGQHLEEGPSESRQHSIIDLESPPMDSNIRSSTTQDQQEAVTSQDHDRNQDTMEIDNHSEFVNQDFATEISNVSGAPDEQAVTHTPLQDSETNIDDDTFGHAFEATDDYLQDAFSMDQMPRDQEDQQPAGMEHDLEIKVESIEEDSIMQPDDSNSHMAPIDRSNTPSASASALEEMEMSPVATAPARNTRSKAKMSASPVKAEAPTPKRTTRSTRSKATVNSLARSAISPARTRTRSAMSPSQDVMQTSPYSLRSHSNLQSPVNTLSFADTTASQQSPRKKNSRMSFGAMSDAGPSQIEDRDRFFSSYQPSQELGASQGRFSQVTYVKDSEEDESVRSEQSISTVIPSDDKAGTGAHEDYTVAEPSPRPLPMSRRRAGSSDVQEMAKIRNSSPAESNLSFNTQHLASSPARRLRSAGSTVATPSPRNVRRTRRQAYEASPEIQEDVSDQEVPETSQRLHKHASSGKSGGSKRSSQPDATDVDELIRNSPRADNSFAHNQQSSNRRKKPITPRETQQTATDSQLSSTDTPQGQNIMLTPQLTQATSAGLHSLQTDAETKDVASRSASPTLIDASSPPPTAETQPSIGLSTPLAYYTPLKDLVYFLNRSSQFHSAANPDILALVTSPSTPPEKAKKGPKHWTTTFHITDVSVWPATTTTVQCFRAYETALPEVQVGDVVLLRAFAVKSLNRQPMLCSADESAWCVWRWGKPVWGAKRGAFGELRAREEVKGPSVERGEGEWREVEKLRMWFLDRVQRELREKEENGRKTRSRDKAVGKTEA</sequence>
<feature type="region of interest" description="Disordered" evidence="1">
    <location>
        <begin position="171"/>
        <end position="192"/>
    </location>
</feature>
<feature type="compositionally biased region" description="Polar residues" evidence="1">
    <location>
        <begin position="1197"/>
        <end position="1218"/>
    </location>
</feature>
<feature type="compositionally biased region" description="Acidic residues" evidence="1">
    <location>
        <begin position="1127"/>
        <end position="1136"/>
    </location>
</feature>
<feature type="region of interest" description="Disordered" evidence="1">
    <location>
        <begin position="250"/>
        <end position="363"/>
    </location>
</feature>
<feature type="compositionally biased region" description="Polar residues" evidence="1">
    <location>
        <begin position="1101"/>
        <end position="1110"/>
    </location>
</feature>
<reference evidence="3" key="1">
    <citation type="submission" date="2021-02" db="EMBL/GenBank/DDBJ databases">
        <authorList>
            <person name="Syme A R."/>
            <person name="Syme A R."/>
            <person name="Moolhuijzen P."/>
        </authorList>
    </citation>
    <scope>NUCLEOTIDE SEQUENCE</scope>
    <source>
        <strain evidence="3">W1-1</strain>
    </source>
</reference>
<feature type="compositionally biased region" description="Basic and acidic residues" evidence="1">
    <location>
        <begin position="1033"/>
        <end position="1045"/>
    </location>
</feature>
<feature type="region of interest" description="Disordered" evidence="1">
    <location>
        <begin position="760"/>
        <end position="783"/>
    </location>
</feature>
<feature type="region of interest" description="Disordered" evidence="1">
    <location>
        <begin position="440"/>
        <end position="469"/>
    </location>
</feature>
<feature type="compositionally biased region" description="Polar residues" evidence="1">
    <location>
        <begin position="836"/>
        <end position="855"/>
    </location>
</feature>
<feature type="compositionally biased region" description="Polar residues" evidence="1">
    <location>
        <begin position="921"/>
        <end position="962"/>
    </location>
</feature>
<accession>A0A6S6W5B7</accession>
<feature type="region of interest" description="Disordered" evidence="1">
    <location>
        <begin position="551"/>
        <end position="579"/>
    </location>
</feature>
<dbReference type="InterPro" id="IPR012340">
    <property type="entry name" value="NA-bd_OB-fold"/>
</dbReference>
<protein>
    <submittedName>
        <fullName evidence="3">Telo-bind multi-domain protein</fullName>
    </submittedName>
</protein>
<evidence type="ECO:0000259" key="2">
    <source>
        <dbReference type="SMART" id="SM00976"/>
    </source>
</evidence>
<proteinExistence type="predicted"/>
<dbReference type="SMART" id="SM00976">
    <property type="entry name" value="Telo_bind"/>
    <property type="match status" value="1"/>
</dbReference>
<evidence type="ECO:0000313" key="4">
    <source>
        <dbReference type="Proteomes" id="UP000472372"/>
    </source>
</evidence>
<feature type="compositionally biased region" description="Basic and acidic residues" evidence="1">
    <location>
        <begin position="688"/>
        <end position="703"/>
    </location>
</feature>
<dbReference type="Pfam" id="PF02765">
    <property type="entry name" value="POT1"/>
    <property type="match status" value="1"/>
</dbReference>
<feature type="region of interest" description="Disordered" evidence="1">
    <location>
        <begin position="833"/>
        <end position="1218"/>
    </location>
</feature>
<feature type="compositionally biased region" description="Polar residues" evidence="1">
    <location>
        <begin position="713"/>
        <end position="728"/>
    </location>
</feature>
<dbReference type="SUPFAM" id="SSF50249">
    <property type="entry name" value="Nucleic acid-binding proteins"/>
    <property type="match status" value="1"/>
</dbReference>
<feature type="compositionally biased region" description="Acidic residues" evidence="1">
    <location>
        <begin position="326"/>
        <end position="345"/>
    </location>
</feature>
<feature type="compositionally biased region" description="Basic and acidic residues" evidence="1">
    <location>
        <begin position="289"/>
        <end position="302"/>
    </location>
</feature>